<proteinExistence type="predicted"/>
<dbReference type="Proteomes" id="UP001056535">
    <property type="component" value="Chromosome"/>
</dbReference>
<dbReference type="EMBL" id="CP099490">
    <property type="protein sequence ID" value="USQ76339.1"/>
    <property type="molecule type" value="Genomic_DNA"/>
</dbReference>
<dbReference type="RefSeq" id="WP_252621034.1">
    <property type="nucleotide sequence ID" value="NZ_CP099490.1"/>
</dbReference>
<accession>A0ABY4YIA1</accession>
<evidence type="ECO:0000313" key="1">
    <source>
        <dbReference type="EMBL" id="USQ76339.1"/>
    </source>
</evidence>
<organism evidence="1 2">
    <name type="scientific">Ornithinimicrobium cryptoxanthini</name>
    <dbReference type="NCBI Taxonomy" id="2934161"/>
    <lineage>
        <taxon>Bacteria</taxon>
        <taxon>Bacillati</taxon>
        <taxon>Actinomycetota</taxon>
        <taxon>Actinomycetes</taxon>
        <taxon>Micrococcales</taxon>
        <taxon>Ornithinimicrobiaceae</taxon>
        <taxon>Ornithinimicrobium</taxon>
    </lineage>
</organism>
<evidence type="ECO:0000313" key="2">
    <source>
        <dbReference type="Proteomes" id="UP001056535"/>
    </source>
</evidence>
<reference evidence="1" key="1">
    <citation type="submission" date="2022-06" db="EMBL/GenBank/DDBJ databases">
        <title>Ornithinimicrobium JY.X270.</title>
        <authorList>
            <person name="Huang Y."/>
        </authorList>
    </citation>
    <scope>NUCLEOTIDE SEQUENCE</scope>
    <source>
        <strain evidence="1">JY.X270</strain>
    </source>
</reference>
<gene>
    <name evidence="1" type="ORF">NF557_17410</name>
</gene>
<name>A0ABY4YIA1_9MICO</name>
<protein>
    <submittedName>
        <fullName evidence="1">YdeI/OmpD-associated family protein</fullName>
    </submittedName>
</protein>
<keyword evidence="2" id="KW-1185">Reference proteome</keyword>
<sequence>MSTPGRMGGTPERPARFFQSAEEFDAWLAAHHDTESELWMGLHKKQVPDGGLTWADAVPVALCWGWIDSVSQRIDEDSRRQRWTPRRLGGNWSAVNIAHVERLTAQGRMQPSGLAAFEARREDRSGVYAYENADRDLPEEYAAQLATSAAASAFWDEATPSYRKVATNWVLSAKQSATRDRRMGQLVEDSAAGRLIRSQRYGTTPTWVERAALAAAQAG</sequence>
<dbReference type="Pfam" id="PF13376">
    <property type="entry name" value="OmdA"/>
    <property type="match status" value="1"/>
</dbReference>